<accession>B3DZL3</accession>
<dbReference type="HOGENOM" id="CLU_3185693_0_0_0"/>
<evidence type="ECO:0000313" key="1">
    <source>
        <dbReference type="EMBL" id="ACD84198.1"/>
    </source>
</evidence>
<proteinExistence type="predicted"/>
<reference evidence="1 2" key="1">
    <citation type="journal article" date="2008" name="Biol. Direct">
        <title>Complete genome sequence of the extremely acidophilic methanotroph isolate V4, Methylacidiphilum infernorum, a representative of the bacterial phylum Verrucomicrobia.</title>
        <authorList>
            <person name="Hou S."/>
            <person name="Makarova K.S."/>
            <person name="Saw J.H."/>
            <person name="Senin P."/>
            <person name="Ly B.V."/>
            <person name="Zhou Z."/>
            <person name="Ren Y."/>
            <person name="Wang J."/>
            <person name="Galperin M.Y."/>
            <person name="Omelchenko M.V."/>
            <person name="Wolf Y.I."/>
            <person name="Yutin N."/>
            <person name="Koonin E.V."/>
            <person name="Stott M.B."/>
            <person name="Mountain B.W."/>
            <person name="Crowe M.A."/>
            <person name="Smirnova A.V."/>
            <person name="Dunfield P.F."/>
            <person name="Feng L."/>
            <person name="Wang L."/>
            <person name="Alam M."/>
        </authorList>
    </citation>
    <scope>NUCLEOTIDE SEQUENCE [LARGE SCALE GENOMIC DNA]</scope>
    <source>
        <strain evidence="2">Isolate V4</strain>
    </source>
</reference>
<gene>
    <name evidence="1" type="ordered locus">Minf_2144</name>
</gene>
<dbReference type="KEGG" id="min:Minf_2144"/>
<dbReference type="AlphaFoldDB" id="B3DZL3"/>
<dbReference type="STRING" id="481448.Minf_2144"/>
<organism evidence="1 2">
    <name type="scientific">Methylacidiphilum infernorum (isolate V4)</name>
    <name type="common">Methylokorus infernorum (strain V4)</name>
    <dbReference type="NCBI Taxonomy" id="481448"/>
    <lineage>
        <taxon>Bacteria</taxon>
        <taxon>Pseudomonadati</taxon>
        <taxon>Verrucomicrobiota</taxon>
        <taxon>Methylacidiphilae</taxon>
        <taxon>Methylacidiphilales</taxon>
        <taxon>Methylacidiphilaceae</taxon>
        <taxon>Methylacidiphilum (ex Ratnadevi et al. 2023)</taxon>
    </lineage>
</organism>
<name>B3DZL3_METI4</name>
<dbReference type="EMBL" id="CP000975">
    <property type="protein sequence ID" value="ACD84198.1"/>
    <property type="molecule type" value="Genomic_DNA"/>
</dbReference>
<evidence type="ECO:0000313" key="2">
    <source>
        <dbReference type="Proteomes" id="UP000009149"/>
    </source>
</evidence>
<protein>
    <submittedName>
        <fullName evidence="1">Uncharacterized protein</fullName>
    </submittedName>
</protein>
<sequence>MQLIQAAKTFLIKGNQCKGTGKEVQRKNQDRSEKAGLSLLWFHIKV</sequence>
<dbReference type="Proteomes" id="UP000009149">
    <property type="component" value="Chromosome"/>
</dbReference>